<gene>
    <name evidence="1" type="ORF">EYR41_006486</name>
</gene>
<dbReference type="EMBL" id="SOZJ01000004">
    <property type="protein sequence ID" value="TGJ67353.1"/>
    <property type="molecule type" value="Genomic_DNA"/>
</dbReference>
<dbReference type="AlphaFoldDB" id="A0A8H2HQ84"/>
<organism evidence="1 2">
    <name type="scientific">Orbilia oligospora</name>
    <name type="common">Nematode-trapping fungus</name>
    <name type="synonym">Arthrobotrys oligospora</name>
    <dbReference type="NCBI Taxonomy" id="2813651"/>
    <lineage>
        <taxon>Eukaryota</taxon>
        <taxon>Fungi</taxon>
        <taxon>Dikarya</taxon>
        <taxon>Ascomycota</taxon>
        <taxon>Pezizomycotina</taxon>
        <taxon>Orbiliomycetes</taxon>
        <taxon>Orbiliales</taxon>
        <taxon>Orbiliaceae</taxon>
        <taxon>Orbilia</taxon>
    </lineage>
</organism>
<comment type="caution">
    <text evidence="1">The sequence shown here is derived from an EMBL/GenBank/DDBJ whole genome shotgun (WGS) entry which is preliminary data.</text>
</comment>
<name>A0A8H2HQ84_ORBOL</name>
<proteinExistence type="predicted"/>
<reference evidence="1 2" key="1">
    <citation type="submission" date="2019-03" db="EMBL/GenBank/DDBJ databases">
        <title>Nematode-trapping fungi genome.</title>
        <authorList>
            <person name="Vidal-Diez De Ulzurrun G."/>
        </authorList>
    </citation>
    <scope>NUCLEOTIDE SEQUENCE [LARGE SCALE GENOMIC DNA]</scope>
    <source>
        <strain evidence="1 2">TWF154</strain>
    </source>
</reference>
<sequence length="100" mass="11443">MWMHGGIDLDLAVFSLAYQSRRTGLFSVEVHGRPGSFPGCSLGFFGFTPRRIQGKRATFLQCQSYIRYPASSCRQPKRPFWQRHKGEDLPPSARMTCLYP</sequence>
<evidence type="ECO:0000313" key="2">
    <source>
        <dbReference type="Proteomes" id="UP000297595"/>
    </source>
</evidence>
<accession>A0A8H2HQ84</accession>
<dbReference type="Proteomes" id="UP000297595">
    <property type="component" value="Unassembled WGS sequence"/>
</dbReference>
<protein>
    <submittedName>
        <fullName evidence="1">Uncharacterized protein</fullName>
    </submittedName>
</protein>
<evidence type="ECO:0000313" key="1">
    <source>
        <dbReference type="EMBL" id="TGJ67353.1"/>
    </source>
</evidence>